<name>T1GBE2_MEGSC</name>
<organism evidence="3 4">
    <name type="scientific">Megaselia scalaris</name>
    <name type="common">Humpbacked fly</name>
    <name type="synonym">Phora scalaris</name>
    <dbReference type="NCBI Taxonomy" id="36166"/>
    <lineage>
        <taxon>Eukaryota</taxon>
        <taxon>Metazoa</taxon>
        <taxon>Ecdysozoa</taxon>
        <taxon>Arthropoda</taxon>
        <taxon>Hexapoda</taxon>
        <taxon>Insecta</taxon>
        <taxon>Pterygota</taxon>
        <taxon>Neoptera</taxon>
        <taxon>Endopterygota</taxon>
        <taxon>Diptera</taxon>
        <taxon>Brachycera</taxon>
        <taxon>Muscomorpha</taxon>
        <taxon>Platypezoidea</taxon>
        <taxon>Phoridae</taxon>
        <taxon>Megaseliini</taxon>
        <taxon>Megaselia</taxon>
    </lineage>
</organism>
<feature type="region of interest" description="Disordered" evidence="1">
    <location>
        <begin position="68"/>
        <end position="176"/>
    </location>
</feature>
<keyword evidence="4" id="KW-1185">Reference proteome</keyword>
<dbReference type="HOGENOM" id="CLU_548940_0_0_1"/>
<dbReference type="Proteomes" id="UP000015102">
    <property type="component" value="Unassembled WGS sequence"/>
</dbReference>
<feature type="compositionally biased region" description="Basic and acidic residues" evidence="1">
    <location>
        <begin position="163"/>
        <end position="176"/>
    </location>
</feature>
<feature type="region of interest" description="Disordered" evidence="1">
    <location>
        <begin position="441"/>
        <end position="497"/>
    </location>
</feature>
<keyword evidence="2" id="KW-1133">Transmembrane helix</keyword>
<dbReference type="STRING" id="36166.T1GBE2"/>
<evidence type="ECO:0000313" key="4">
    <source>
        <dbReference type="Proteomes" id="UP000015102"/>
    </source>
</evidence>
<accession>T1GBE2</accession>
<feature type="compositionally biased region" description="Polar residues" evidence="1">
    <location>
        <begin position="122"/>
        <end position="131"/>
    </location>
</feature>
<evidence type="ECO:0000256" key="2">
    <source>
        <dbReference type="SAM" id="Phobius"/>
    </source>
</evidence>
<feature type="compositionally biased region" description="Low complexity" evidence="1">
    <location>
        <begin position="111"/>
        <end position="121"/>
    </location>
</feature>
<reference evidence="3" key="2">
    <citation type="submission" date="2015-06" db="UniProtKB">
        <authorList>
            <consortium name="EnsemblMetazoa"/>
        </authorList>
    </citation>
    <scope>IDENTIFICATION</scope>
</reference>
<sequence length="497" mass="55670">MLINKLPYGRNITTTTKKYDNDEDTVSMGEAVPVVQEDNDMIDMVTKTTTDNGLSTWILLNNSTLKTTTARPENKEKPTIIRKKNTKKPTPPPTSVSTTLAIRDTKPTTKKPPTTTTTTTTLRPTVESTTFLILEPKDADFDLPQDRSPGTTKKPKRKTTATGEKKPTKANPSKEKPLSTKIYNYLAREVMPTVGVGLVGLTVAAGLATYFLGPFGGLRRSYDNAADRKDDFYYNNDDEYGGSGQSEEEVFGKVIAGMPANSPYRNSMNNMKYNAYHRNNQPMQRPSNSGIRIVQAPPQHYRVRNSGYVPGHMPTYMNTKRNDDRTQIYRYNNEPSAMSYKKHSIQEVSLTTSAPQMVSETTTQSSYFPQYSSSTSENIEIVTPSPVKEEDMDYMNEKPTNHKYPSADIPDSTNDQQMDNNVLKKRTNKYVVGTVVDTNNEDNDLMGEFPEHGPRRRRQVTGNELDAVLPDEEPEFTTIASVDGEELKSTEPSTKSQ</sequence>
<evidence type="ECO:0000256" key="1">
    <source>
        <dbReference type="SAM" id="MobiDB-lite"/>
    </source>
</evidence>
<dbReference type="AlphaFoldDB" id="T1GBE2"/>
<reference evidence="4" key="1">
    <citation type="submission" date="2013-02" db="EMBL/GenBank/DDBJ databases">
        <authorList>
            <person name="Hughes D."/>
        </authorList>
    </citation>
    <scope>NUCLEOTIDE SEQUENCE</scope>
    <source>
        <strain>Durham</strain>
        <strain evidence="4">NC isolate 2 -- Noor lab</strain>
    </source>
</reference>
<protein>
    <submittedName>
        <fullName evidence="3">Uncharacterized protein</fullName>
    </submittedName>
</protein>
<keyword evidence="2" id="KW-0812">Transmembrane</keyword>
<dbReference type="EnsemblMetazoa" id="MESCA000574-RA">
    <property type="protein sequence ID" value="MESCA000574-PA"/>
    <property type="gene ID" value="MESCA000574"/>
</dbReference>
<evidence type="ECO:0000313" key="3">
    <source>
        <dbReference type="EnsemblMetazoa" id="MESCA000574-PA"/>
    </source>
</evidence>
<dbReference type="EMBL" id="CAQQ02096414">
    <property type="status" value="NOT_ANNOTATED_CDS"/>
    <property type="molecule type" value="Genomic_DNA"/>
</dbReference>
<proteinExistence type="predicted"/>
<dbReference type="EMBL" id="CAQQ02096415">
    <property type="status" value="NOT_ANNOTATED_CDS"/>
    <property type="molecule type" value="Genomic_DNA"/>
</dbReference>
<dbReference type="EMBL" id="CAQQ02096416">
    <property type="status" value="NOT_ANNOTATED_CDS"/>
    <property type="molecule type" value="Genomic_DNA"/>
</dbReference>
<feature type="transmembrane region" description="Helical" evidence="2">
    <location>
        <begin position="190"/>
        <end position="212"/>
    </location>
</feature>
<keyword evidence="2" id="KW-0472">Membrane</keyword>